<evidence type="ECO:0000313" key="1">
    <source>
        <dbReference type="EMBL" id="CDG20587.1"/>
    </source>
</evidence>
<sequence>MTDGDLFKLLDPVLPGQVFPYLIPQTERKRVSAWCVFSTYSLYTDVLSGQSVKMTRIQFDAYAPTLEHAETICSDAFNAVKAQHQPFEVERENSFEHDTELYRATVEFKIYS</sequence>
<reference evidence="1 2" key="1">
    <citation type="submission" date="2013-07" db="EMBL/GenBank/DDBJ databases">
        <authorList>
            <person name="Genoscope - CEA"/>
        </authorList>
    </citation>
    <scope>NUCLEOTIDE SEQUENCE [LARGE SCALE GENOMIC DNA]</scope>
    <source>
        <strain evidence="1 2">G6</strain>
    </source>
</reference>
<proteinExistence type="predicted"/>
<evidence type="ECO:0008006" key="3">
    <source>
        <dbReference type="Google" id="ProtNLM"/>
    </source>
</evidence>
<dbReference type="KEGG" id="xpo:XPG1_0932"/>
<name>A0A068QZW5_9GAMM</name>
<accession>A0A068QZW5</accession>
<evidence type="ECO:0000313" key="2">
    <source>
        <dbReference type="Proteomes" id="UP000032735"/>
    </source>
</evidence>
<gene>
    <name evidence="1" type="ORF">XPG1_0932</name>
</gene>
<dbReference type="HOGENOM" id="CLU_169532_0_0_6"/>
<dbReference type="STRING" id="1354304.XPG1_0932"/>
<dbReference type="AlphaFoldDB" id="A0A068QZW5"/>
<keyword evidence="2" id="KW-1185">Reference proteome</keyword>
<protein>
    <recommendedName>
        <fullName evidence="3">Gp11</fullName>
    </recommendedName>
</protein>
<dbReference type="RefSeq" id="WP_045957950.1">
    <property type="nucleotide sequence ID" value="NZ_FO704551.1"/>
</dbReference>
<organism evidence="1 2">
    <name type="scientific">Xenorhabdus poinarii G6</name>
    <dbReference type="NCBI Taxonomy" id="1354304"/>
    <lineage>
        <taxon>Bacteria</taxon>
        <taxon>Pseudomonadati</taxon>
        <taxon>Pseudomonadota</taxon>
        <taxon>Gammaproteobacteria</taxon>
        <taxon>Enterobacterales</taxon>
        <taxon>Morganellaceae</taxon>
        <taxon>Xenorhabdus</taxon>
    </lineage>
</organism>
<dbReference type="Proteomes" id="UP000032735">
    <property type="component" value="Chromosome"/>
</dbReference>
<dbReference type="OrthoDB" id="9115292at2"/>
<dbReference type="EMBL" id="FO704551">
    <property type="protein sequence ID" value="CDG20587.1"/>
    <property type="molecule type" value="Genomic_DNA"/>
</dbReference>